<dbReference type="KEGG" id="kaf:KAFR_0G03560"/>
<dbReference type="InParanoid" id="H2AYD8"/>
<keyword evidence="7" id="KW-0328">Glycosyltransferase</keyword>
<reference evidence="20 21" key="1">
    <citation type="journal article" date="2011" name="Proc. Natl. Acad. Sci. U.S.A.">
        <title>Evolutionary erosion of yeast sex chromosomes by mating-type switching accidents.</title>
        <authorList>
            <person name="Gordon J.L."/>
            <person name="Armisen D."/>
            <person name="Proux-Wera E."/>
            <person name="Oheigeartaigh S.S."/>
            <person name="Byrne K.P."/>
            <person name="Wolfe K.H."/>
        </authorList>
    </citation>
    <scope>NUCLEOTIDE SEQUENCE [LARGE SCALE GENOMIC DNA]</scope>
    <source>
        <strain evidence="21">ATCC 22294 / BCRC 22015 / CBS 2517 / CECT 1963 / NBRC 1671 / NRRL Y-8276</strain>
    </source>
</reference>
<dbReference type="GO" id="GO:0043541">
    <property type="term" value="C:UDP-N-acetylglucosamine transferase complex"/>
    <property type="evidence" value="ECO:0007669"/>
    <property type="project" value="EnsemblFungi"/>
</dbReference>
<evidence type="ECO:0000256" key="16">
    <source>
        <dbReference type="ARBA" id="ARBA00033238"/>
    </source>
</evidence>
<dbReference type="GO" id="GO:0003975">
    <property type="term" value="F:UDP-N-acetylglucosamine-dolichyl-phosphate N-acetylglucosaminephosphotransferase activity"/>
    <property type="evidence" value="ECO:0007669"/>
    <property type="project" value="UniProtKB-EC"/>
</dbReference>
<feature type="transmembrane region" description="Helical" evidence="19">
    <location>
        <begin position="153"/>
        <end position="178"/>
    </location>
</feature>
<evidence type="ECO:0000256" key="11">
    <source>
        <dbReference type="ARBA" id="ARBA00022824"/>
    </source>
</evidence>
<dbReference type="PANTHER" id="PTHR10571:SF0">
    <property type="entry name" value="UDP-N-ACETYLGLUCOSAMINE--DOLICHYL-PHOSPHATE N-ACETYLGLUCOSAMINEPHOSPHOTRANSFERASE"/>
    <property type="match status" value="1"/>
</dbReference>
<feature type="transmembrane region" description="Helical" evidence="19">
    <location>
        <begin position="311"/>
        <end position="331"/>
    </location>
</feature>
<dbReference type="RefSeq" id="XP_003958523.1">
    <property type="nucleotide sequence ID" value="XM_003958474.1"/>
</dbReference>
<keyword evidence="10" id="KW-0479">Metal-binding</keyword>
<keyword evidence="13 19" id="KW-1133">Transmembrane helix</keyword>
<evidence type="ECO:0000256" key="15">
    <source>
        <dbReference type="ARBA" id="ARBA00029567"/>
    </source>
</evidence>
<dbReference type="OrthoDB" id="10262326at2759"/>
<dbReference type="eggNOG" id="KOG2788">
    <property type="taxonomic scope" value="Eukaryota"/>
</dbReference>
<proteinExistence type="inferred from homology"/>
<dbReference type="GO" id="GO:0009060">
    <property type="term" value="P:aerobic respiration"/>
    <property type="evidence" value="ECO:0007669"/>
    <property type="project" value="EnsemblFungi"/>
</dbReference>
<dbReference type="GO" id="GO:0046872">
    <property type="term" value="F:metal ion binding"/>
    <property type="evidence" value="ECO:0007669"/>
    <property type="project" value="UniProtKB-KW"/>
</dbReference>
<keyword evidence="8" id="KW-0808">Transferase</keyword>
<dbReference type="EC" id="2.7.8.15" evidence="5"/>
<keyword evidence="14 19" id="KW-0472">Membrane</keyword>
<dbReference type="Proteomes" id="UP000005220">
    <property type="component" value="Chromosome 7"/>
</dbReference>
<feature type="transmembrane region" description="Helical" evidence="19">
    <location>
        <begin position="257"/>
        <end position="275"/>
    </location>
</feature>
<keyword evidence="9 19" id="KW-0812">Transmembrane</keyword>
<dbReference type="PANTHER" id="PTHR10571">
    <property type="entry name" value="UDP-N-ACETYLGLUCOSAMINE--DOLICHYL-PHOSPHATE N-ACETYLGLUCOSAMINEPHOSPHOTRANSFERASE"/>
    <property type="match status" value="1"/>
</dbReference>
<evidence type="ECO:0000256" key="10">
    <source>
        <dbReference type="ARBA" id="ARBA00022723"/>
    </source>
</evidence>
<evidence type="ECO:0000256" key="5">
    <source>
        <dbReference type="ARBA" id="ARBA00013225"/>
    </source>
</evidence>
<protein>
    <recommendedName>
        <fullName evidence="6">UDP-N-acetylglucosamine--dolichyl-phosphate N-acetylglucosaminephosphotransferase</fullName>
        <ecNumber evidence="5">2.7.8.15</ecNumber>
    </recommendedName>
    <alternativeName>
        <fullName evidence="15">GlcNAc-1-P transferase</fullName>
    </alternativeName>
    <alternativeName>
        <fullName evidence="16">N-acetylglucosamine-1-phosphate transferase</fullName>
    </alternativeName>
</protein>
<dbReference type="FunCoup" id="H2AYD8">
    <property type="interactions" value="548"/>
</dbReference>
<evidence type="ECO:0000313" key="20">
    <source>
        <dbReference type="EMBL" id="CCF59388.1"/>
    </source>
</evidence>
<evidence type="ECO:0000256" key="13">
    <source>
        <dbReference type="ARBA" id="ARBA00022989"/>
    </source>
</evidence>
<comment type="similarity">
    <text evidence="4">Belongs to the glycosyltransferase 4 family.</text>
</comment>
<evidence type="ECO:0000256" key="17">
    <source>
        <dbReference type="ARBA" id="ARBA00044717"/>
    </source>
</evidence>
<evidence type="ECO:0000256" key="8">
    <source>
        <dbReference type="ARBA" id="ARBA00022679"/>
    </source>
</evidence>
<evidence type="ECO:0000256" key="4">
    <source>
        <dbReference type="ARBA" id="ARBA00009317"/>
    </source>
</evidence>
<evidence type="ECO:0000256" key="6">
    <source>
        <dbReference type="ARBA" id="ARBA00017659"/>
    </source>
</evidence>
<evidence type="ECO:0000256" key="9">
    <source>
        <dbReference type="ARBA" id="ARBA00022692"/>
    </source>
</evidence>
<feature type="transmembrane region" description="Helical" evidence="19">
    <location>
        <begin position="287"/>
        <end position="305"/>
    </location>
</feature>
<evidence type="ECO:0000256" key="2">
    <source>
        <dbReference type="ARBA" id="ARBA00004477"/>
    </source>
</evidence>
<comment type="subcellular location">
    <subcellularLocation>
        <location evidence="2">Endoplasmic reticulum membrane</location>
        <topology evidence="2">Multi-pass membrane protein</topology>
    </subcellularLocation>
</comment>
<accession>H2AYD8</accession>
<evidence type="ECO:0000256" key="1">
    <source>
        <dbReference type="ARBA" id="ARBA00001946"/>
    </source>
</evidence>
<feature type="transmembrane region" description="Helical" evidence="19">
    <location>
        <begin position="226"/>
        <end position="245"/>
    </location>
</feature>
<dbReference type="GeneID" id="13887367"/>
<organism evidence="20 21">
    <name type="scientific">Kazachstania africana (strain ATCC 22294 / BCRC 22015 / CBS 2517 / CECT 1963 / NBRC 1671 / NRRL Y-8276)</name>
    <name type="common">Yeast</name>
    <name type="synonym">Kluyveromyces africanus</name>
    <dbReference type="NCBI Taxonomy" id="1071382"/>
    <lineage>
        <taxon>Eukaryota</taxon>
        <taxon>Fungi</taxon>
        <taxon>Dikarya</taxon>
        <taxon>Ascomycota</taxon>
        <taxon>Saccharomycotina</taxon>
        <taxon>Saccharomycetes</taxon>
        <taxon>Saccharomycetales</taxon>
        <taxon>Saccharomycetaceae</taxon>
        <taxon>Kazachstania</taxon>
    </lineage>
</organism>
<feature type="transmembrane region" description="Helical" evidence="19">
    <location>
        <begin position="198"/>
        <end position="219"/>
    </location>
</feature>
<evidence type="ECO:0000256" key="7">
    <source>
        <dbReference type="ARBA" id="ARBA00022676"/>
    </source>
</evidence>
<dbReference type="Pfam" id="PF00953">
    <property type="entry name" value="Glycos_transf_4"/>
    <property type="match status" value="1"/>
</dbReference>
<evidence type="ECO:0000256" key="12">
    <source>
        <dbReference type="ARBA" id="ARBA00022842"/>
    </source>
</evidence>
<dbReference type="STRING" id="1071382.H2AYD8"/>
<dbReference type="InterPro" id="IPR000715">
    <property type="entry name" value="Glycosyl_transferase_4"/>
</dbReference>
<evidence type="ECO:0000256" key="18">
    <source>
        <dbReference type="ARBA" id="ARBA00045078"/>
    </source>
</evidence>
<comment type="function">
    <text evidence="17">UDP-N-acetylglucosamine--dolichyl-phosphate N-acetylglucosaminephosphotransferase that operates in the biosynthetic pathway of dolichol-linked oligosaccharides, the glycan precursors employed in protein asparagine (N)-glycosylation. The assembly of dolichol-linked oligosaccharides begins on the cytosolic side of the endoplasmic reticulum membrane and finishes in its lumen. The sequential addition of sugars to dolichol pyrophosphate produces dolichol-linked oligosaccharides containing fourteen sugars, including two GlcNAcs, nine mannoses and three glucoses. Once assembled, the oligosaccharide is transferred from the lipid to nascent proteins by oligosaccharyltransferases. Catalyzes the initial step of dolichol-linked oligosaccharide biosynthesis, transfering GlcNAc-1-P from cytosolic UDP-GlcNAc onto the carrier lipid dolichyl phosphate (P-dolichol), yielding GlcNAc-P-P-dolichol embedded in the cytoplasmic leaflet of the endoplasmic reticulum membrane.</text>
</comment>
<sequence>MHRKLLLLCAISLIYFTRNISPILASIAFSIIGYLATDYLIPKVSNSYVKIGLHGKDMSKPGRPLLPECIGSVSAVVYVFIMLFYIPFIFYTYLSSNNGNNHGETAILETNPQVAIFPHNKLAEYLSSLLCLQTTILLGVADDLFDLRWRHKFFLPAVAAIPLLMVYYVDFNVTYVLIPKFVMNWLNLRDSSVINLGFFYYVYMASMAIFCPNSINILAGVNGLEVGQSIVLALLALINDVLYLGMGIEATKSRHRFSAALIIPFLGVSLALYKWNRWPAKVFVGDTYCYFAGMVFAVVGILGHFSKTMLLLFIPQILNFIYSVPQLFHLVPCPRHRLPKFNENDGLMYPSMADLKTTKPKPIVLRVLKLLHTFKLIHLEYEEKTKEIIACSNMTLLNLILVWSGPLREDKLCERILLIQFSIGILSILLRHSLGSIMFGHDNLWDIH</sequence>
<comment type="cofactor">
    <cofactor evidence="1">
        <name>Mg(2+)</name>
        <dbReference type="ChEBI" id="CHEBI:18420"/>
    </cofactor>
</comment>
<feature type="transmembrane region" description="Helical" evidence="19">
    <location>
        <begin position="75"/>
        <end position="94"/>
    </location>
</feature>
<evidence type="ECO:0000256" key="14">
    <source>
        <dbReference type="ARBA" id="ARBA00023136"/>
    </source>
</evidence>
<comment type="pathway">
    <text evidence="3">Protein modification; protein glycosylation.</text>
</comment>
<dbReference type="InterPro" id="IPR033895">
    <property type="entry name" value="GPT"/>
</dbReference>
<dbReference type="HOGENOM" id="CLU_029942_1_0_1"/>
<dbReference type="AlphaFoldDB" id="H2AYD8"/>
<dbReference type="CDD" id="cd06855">
    <property type="entry name" value="GT_GPT_euk"/>
    <property type="match status" value="1"/>
</dbReference>
<dbReference type="GO" id="GO:0006488">
    <property type="term" value="P:dolichol-linked oligosaccharide biosynthetic process"/>
    <property type="evidence" value="ECO:0007669"/>
    <property type="project" value="EnsemblFungi"/>
</dbReference>
<keyword evidence="11" id="KW-0256">Endoplasmic reticulum</keyword>
<evidence type="ECO:0000313" key="21">
    <source>
        <dbReference type="Proteomes" id="UP000005220"/>
    </source>
</evidence>
<dbReference type="EMBL" id="HE650827">
    <property type="protein sequence ID" value="CCF59388.1"/>
    <property type="molecule type" value="Genomic_DNA"/>
</dbReference>
<feature type="transmembrane region" description="Helical" evidence="19">
    <location>
        <begin position="416"/>
        <end position="434"/>
    </location>
</feature>
<evidence type="ECO:0000256" key="3">
    <source>
        <dbReference type="ARBA" id="ARBA00004922"/>
    </source>
</evidence>
<keyword evidence="12" id="KW-0460">Magnesium</keyword>
<dbReference type="GO" id="GO:0016757">
    <property type="term" value="F:glycosyltransferase activity"/>
    <property type="evidence" value="ECO:0007669"/>
    <property type="project" value="UniProtKB-KW"/>
</dbReference>
<name>H2AYD8_KAZAF</name>
<dbReference type="UniPathway" id="UPA00378"/>
<evidence type="ECO:0000256" key="19">
    <source>
        <dbReference type="SAM" id="Phobius"/>
    </source>
</evidence>
<comment type="catalytic activity">
    <reaction evidence="18">
        <text>a di-trans,poly-cis-dolichyl phosphate + UDP-N-acetyl-alpha-D-glucosamine = an N-acetyl-alpha-D-glucosaminyl-diphospho-di-trans,poly-cis-dolichol + UMP</text>
        <dbReference type="Rhea" id="RHEA:13289"/>
        <dbReference type="Rhea" id="RHEA-COMP:19498"/>
        <dbReference type="Rhea" id="RHEA-COMP:19507"/>
        <dbReference type="ChEBI" id="CHEBI:57683"/>
        <dbReference type="ChEBI" id="CHEBI:57705"/>
        <dbReference type="ChEBI" id="CHEBI:57865"/>
        <dbReference type="ChEBI" id="CHEBI:58427"/>
        <dbReference type="EC" id="2.7.8.15"/>
    </reaction>
    <physiologicalReaction direction="left-to-right" evidence="18">
        <dbReference type="Rhea" id="RHEA:13290"/>
    </physiologicalReaction>
</comment>
<gene>
    <name evidence="20" type="primary">KAFR0G03560</name>
    <name evidence="20" type="ORF">KAFR_0G03560</name>
</gene>
<keyword evidence="21" id="KW-1185">Reference proteome</keyword>